<sequence length="332" mass="36746">MFNADDWTLQTLTAGVNKTPFVETTLSRFFRTGRLRTTTAMIERGSTGLELIDPVARGTVPAATSNAGLSRAQFTISSVKLADVVNITADKVQDLRAFGEEDIAETYQTVLDQETGTVRRWIENTHENLRFGTVKGVQYAKDGVTEIFNFYTAAGVAAPADVDINFSTASRAELMDFYADHEDHVRTGLGADADAAQAVMYIYGKRAWRRFRTSDPVAELYERYQDGSVNREGALGQRRPFELFDAMHMPYYGASIGEDEWRAVPVGVPNLFKTDFTPLDNPETANTLGVPLYATPERAEFGKGYKVELASLPIHYVTRPECLIGGSNIEPV</sequence>
<evidence type="ECO:0008006" key="3">
    <source>
        <dbReference type="Google" id="ProtNLM"/>
    </source>
</evidence>
<keyword evidence="2" id="KW-1185">Reference proteome</keyword>
<dbReference type="Pfam" id="PF03864">
    <property type="entry name" value="Phage_cap_E"/>
    <property type="match status" value="1"/>
</dbReference>
<dbReference type="Proteomes" id="UP000193207">
    <property type="component" value="Unassembled WGS sequence"/>
</dbReference>
<accession>A0A1X6Y5Q4</accession>
<reference evidence="1 2" key="1">
    <citation type="submission" date="2017-03" db="EMBL/GenBank/DDBJ databases">
        <authorList>
            <person name="Afonso C.L."/>
            <person name="Miller P.J."/>
            <person name="Scott M.A."/>
            <person name="Spackman E."/>
            <person name="Goraichik I."/>
            <person name="Dimitrov K.M."/>
            <person name="Suarez D.L."/>
            <person name="Swayne D.E."/>
        </authorList>
    </citation>
    <scope>NUCLEOTIDE SEQUENCE [LARGE SCALE GENOMIC DNA]</scope>
    <source>
        <strain evidence="1 2">CECT 8110</strain>
    </source>
</reference>
<evidence type="ECO:0000313" key="1">
    <source>
        <dbReference type="EMBL" id="SLN11179.1"/>
    </source>
</evidence>
<organism evidence="1 2">
    <name type="scientific">Roseovarius halotolerans</name>
    <dbReference type="NCBI Taxonomy" id="505353"/>
    <lineage>
        <taxon>Bacteria</taxon>
        <taxon>Pseudomonadati</taxon>
        <taxon>Pseudomonadota</taxon>
        <taxon>Alphaproteobacteria</taxon>
        <taxon>Rhodobacterales</taxon>
        <taxon>Roseobacteraceae</taxon>
        <taxon>Roseovarius</taxon>
    </lineage>
</organism>
<dbReference type="AlphaFoldDB" id="A0A1X6Y5Q4"/>
<dbReference type="InterPro" id="IPR005564">
    <property type="entry name" value="Major_capsid_GpE"/>
</dbReference>
<proteinExistence type="predicted"/>
<evidence type="ECO:0000313" key="2">
    <source>
        <dbReference type="Proteomes" id="UP000193207"/>
    </source>
</evidence>
<name>A0A1X6Y5Q4_9RHOB</name>
<dbReference type="EMBL" id="FWFU01000001">
    <property type="protein sequence ID" value="SLN11179.1"/>
    <property type="molecule type" value="Genomic_DNA"/>
</dbReference>
<dbReference type="OrthoDB" id="6388191at2"/>
<protein>
    <recommendedName>
        <fullName evidence="3">Phage major capsid protein E</fullName>
    </recommendedName>
</protein>
<dbReference type="RefSeq" id="WP_085815818.1">
    <property type="nucleotide sequence ID" value="NZ_FWFU01000001.1"/>
</dbReference>
<gene>
    <name evidence="1" type="ORF">ROH8110_00068</name>
</gene>